<reference evidence="1" key="1">
    <citation type="submission" date="2020-07" db="EMBL/GenBank/DDBJ databases">
        <title>Huge and variable diversity of episymbiotic CPR bacteria and DPANN archaea in groundwater ecosystems.</title>
        <authorList>
            <person name="He C.Y."/>
            <person name="Keren R."/>
            <person name="Whittaker M."/>
            <person name="Farag I.F."/>
            <person name="Doudna J."/>
            <person name="Cate J.H.D."/>
            <person name="Banfield J.F."/>
        </authorList>
    </citation>
    <scope>NUCLEOTIDE SEQUENCE</scope>
    <source>
        <strain evidence="1">NC_groundwater_763_Ag_S-0.2um_68_21</strain>
    </source>
</reference>
<proteinExistence type="predicted"/>
<dbReference type="AlphaFoldDB" id="A0A932I5B2"/>
<gene>
    <name evidence="1" type="ORF">HYZ11_18210</name>
</gene>
<evidence type="ECO:0008006" key="3">
    <source>
        <dbReference type="Google" id="ProtNLM"/>
    </source>
</evidence>
<organism evidence="1 2">
    <name type="scientific">Tectimicrobiota bacterium</name>
    <dbReference type="NCBI Taxonomy" id="2528274"/>
    <lineage>
        <taxon>Bacteria</taxon>
        <taxon>Pseudomonadati</taxon>
        <taxon>Nitrospinota/Tectimicrobiota group</taxon>
        <taxon>Candidatus Tectimicrobiota</taxon>
    </lineage>
</organism>
<evidence type="ECO:0000313" key="2">
    <source>
        <dbReference type="Proteomes" id="UP000782312"/>
    </source>
</evidence>
<name>A0A932I5B2_UNCTE</name>
<accession>A0A932I5B2</accession>
<protein>
    <recommendedName>
        <fullName evidence="3">Thioredoxin family protein</fullName>
    </recommendedName>
</protein>
<evidence type="ECO:0000313" key="1">
    <source>
        <dbReference type="EMBL" id="MBI3129546.1"/>
    </source>
</evidence>
<dbReference type="Proteomes" id="UP000782312">
    <property type="component" value="Unassembled WGS sequence"/>
</dbReference>
<sequence length="136" mass="15568">MPFYERIQEKYADRDVMVFNLYVREPHAGERGFPDIRNHESYEHKLGYARELARIKKMQTAVLVDEMDQKVHGMLGNLPNFVYVVGKDGRVAYKATWSDAEAVDEYLACLVNQDPAFAGKPKMEPTIFTAHAGTQI</sequence>
<dbReference type="EMBL" id="JACPUR010000041">
    <property type="protein sequence ID" value="MBI3129546.1"/>
    <property type="molecule type" value="Genomic_DNA"/>
</dbReference>
<dbReference type="Gene3D" id="3.40.30.10">
    <property type="entry name" value="Glutaredoxin"/>
    <property type="match status" value="1"/>
</dbReference>
<comment type="caution">
    <text evidence="1">The sequence shown here is derived from an EMBL/GenBank/DDBJ whole genome shotgun (WGS) entry which is preliminary data.</text>
</comment>